<keyword evidence="1" id="KW-0472">Membrane</keyword>
<dbReference type="Proteomes" id="UP001222027">
    <property type="component" value="Unassembled WGS sequence"/>
</dbReference>
<evidence type="ECO:0000256" key="1">
    <source>
        <dbReference type="SAM" id="Phobius"/>
    </source>
</evidence>
<protein>
    <submittedName>
        <fullName evidence="2">Uncharacterized protein</fullName>
    </submittedName>
</protein>
<comment type="caution">
    <text evidence="2">The sequence shown here is derived from an EMBL/GenBank/DDBJ whole genome shotgun (WGS) entry which is preliminary data.</text>
</comment>
<gene>
    <name evidence="2" type="ORF">OPV22_005934</name>
</gene>
<organism evidence="2 3">
    <name type="scientific">Ensete ventricosum</name>
    <name type="common">Abyssinian banana</name>
    <name type="synonym">Musa ensete</name>
    <dbReference type="NCBI Taxonomy" id="4639"/>
    <lineage>
        <taxon>Eukaryota</taxon>
        <taxon>Viridiplantae</taxon>
        <taxon>Streptophyta</taxon>
        <taxon>Embryophyta</taxon>
        <taxon>Tracheophyta</taxon>
        <taxon>Spermatophyta</taxon>
        <taxon>Magnoliopsida</taxon>
        <taxon>Liliopsida</taxon>
        <taxon>Zingiberales</taxon>
        <taxon>Musaceae</taxon>
        <taxon>Ensete</taxon>
    </lineage>
</organism>
<feature type="transmembrane region" description="Helical" evidence="1">
    <location>
        <begin position="12"/>
        <end position="31"/>
    </location>
</feature>
<dbReference type="AlphaFoldDB" id="A0AAV8RS30"/>
<keyword evidence="1" id="KW-1133">Transmembrane helix</keyword>
<proteinExistence type="predicted"/>
<keyword evidence="3" id="KW-1185">Reference proteome</keyword>
<keyword evidence="1" id="KW-0812">Transmembrane</keyword>
<feature type="transmembrane region" description="Helical" evidence="1">
    <location>
        <begin position="43"/>
        <end position="60"/>
    </location>
</feature>
<sequence length="70" mass="7892">MDWDRSHGDGSLSFVFRVFAWVKFGLGAWWTRKDAMMTHCKDVRIGFGNAMVLVAGALVGPSPKNYRVLM</sequence>
<evidence type="ECO:0000313" key="3">
    <source>
        <dbReference type="Proteomes" id="UP001222027"/>
    </source>
</evidence>
<dbReference type="EMBL" id="JAQQAF010000002">
    <property type="protein sequence ID" value="KAJ8505048.1"/>
    <property type="molecule type" value="Genomic_DNA"/>
</dbReference>
<evidence type="ECO:0000313" key="2">
    <source>
        <dbReference type="EMBL" id="KAJ8505048.1"/>
    </source>
</evidence>
<reference evidence="2 3" key="1">
    <citation type="submission" date="2022-12" db="EMBL/GenBank/DDBJ databases">
        <title>Chromosome-scale assembly of the Ensete ventricosum genome.</title>
        <authorList>
            <person name="Dussert Y."/>
            <person name="Stocks J."/>
            <person name="Wendawek A."/>
            <person name="Woldeyes F."/>
            <person name="Nichols R.A."/>
            <person name="Borrell J.S."/>
        </authorList>
    </citation>
    <scope>NUCLEOTIDE SEQUENCE [LARGE SCALE GENOMIC DNA]</scope>
    <source>
        <strain evidence="3">cv. Maze</strain>
        <tissue evidence="2">Seeds</tissue>
    </source>
</reference>
<name>A0AAV8RS30_ENSVE</name>
<accession>A0AAV8RS30</accession>